<sequence>METLPIIHTNIWDALYAVPLTLLLTELIKKLTPISKAWIPTTANIIGLLLSVFIAHRGNVWSGIFMGFFYGNAAVGLYASLKNTFTIYRNKE</sequence>
<keyword evidence="1" id="KW-0472">Membrane</keyword>
<feature type="transmembrane region" description="Helical" evidence="1">
    <location>
        <begin position="61"/>
        <end position="81"/>
    </location>
</feature>
<reference evidence="2 3" key="1">
    <citation type="submission" date="2021-10" db="EMBL/GenBank/DDBJ databases">
        <authorList>
            <person name="Criscuolo A."/>
        </authorList>
    </citation>
    <scope>NUCLEOTIDE SEQUENCE [LARGE SCALE GENOMIC DNA]</scope>
    <source>
        <strain evidence="3">CIP 111883</strain>
    </source>
</reference>
<evidence type="ECO:0000313" key="2">
    <source>
        <dbReference type="EMBL" id="CAG9622326.1"/>
    </source>
</evidence>
<accession>A0ABM8YR66</accession>
<keyword evidence="3" id="KW-1185">Reference proteome</keyword>
<evidence type="ECO:0000256" key="1">
    <source>
        <dbReference type="SAM" id="Phobius"/>
    </source>
</evidence>
<name>A0ABM8YR66_9BACI</name>
<keyword evidence="1" id="KW-1133">Transmembrane helix</keyword>
<dbReference type="EMBL" id="CAKJTJ010000020">
    <property type="protein sequence ID" value="CAG9622326.1"/>
    <property type="molecule type" value="Genomic_DNA"/>
</dbReference>
<feature type="transmembrane region" description="Helical" evidence="1">
    <location>
        <begin position="37"/>
        <end position="55"/>
    </location>
</feature>
<proteinExistence type="predicted"/>
<gene>
    <name evidence="2" type="ORF">BACCIP111883_03117</name>
</gene>
<dbReference type="Proteomes" id="UP000789833">
    <property type="component" value="Unassembled WGS sequence"/>
</dbReference>
<keyword evidence="1" id="KW-0812">Transmembrane</keyword>
<protein>
    <recommendedName>
        <fullName evidence="4">Holin</fullName>
    </recommendedName>
</protein>
<dbReference type="RefSeq" id="WP_230502694.1">
    <property type="nucleotide sequence ID" value="NZ_CAKJTJ010000020.1"/>
</dbReference>
<organism evidence="2 3">
    <name type="scientific">Sutcliffiella rhizosphaerae</name>
    <dbReference type="NCBI Taxonomy" id="2880967"/>
    <lineage>
        <taxon>Bacteria</taxon>
        <taxon>Bacillati</taxon>
        <taxon>Bacillota</taxon>
        <taxon>Bacilli</taxon>
        <taxon>Bacillales</taxon>
        <taxon>Bacillaceae</taxon>
        <taxon>Sutcliffiella</taxon>
    </lineage>
</organism>
<evidence type="ECO:0000313" key="3">
    <source>
        <dbReference type="Proteomes" id="UP000789833"/>
    </source>
</evidence>
<evidence type="ECO:0008006" key="4">
    <source>
        <dbReference type="Google" id="ProtNLM"/>
    </source>
</evidence>
<comment type="caution">
    <text evidence="2">The sequence shown here is derived from an EMBL/GenBank/DDBJ whole genome shotgun (WGS) entry which is preliminary data.</text>
</comment>